<feature type="coiled-coil region" evidence="1">
    <location>
        <begin position="10"/>
        <end position="37"/>
    </location>
</feature>
<evidence type="ECO:0000256" key="2">
    <source>
        <dbReference type="SAM" id="MobiDB-lite"/>
    </source>
</evidence>
<dbReference type="Gene3D" id="6.20.150.10">
    <property type="match status" value="1"/>
</dbReference>
<evidence type="ECO:0000313" key="4">
    <source>
        <dbReference type="EMBL" id="SER41135.1"/>
    </source>
</evidence>
<dbReference type="Proteomes" id="UP000198512">
    <property type="component" value="Unassembled WGS sequence"/>
</dbReference>
<protein>
    <submittedName>
        <fullName evidence="4">Phage baseplate assembly protein V</fullName>
    </submittedName>
</protein>
<reference evidence="4 5" key="1">
    <citation type="submission" date="2016-10" db="EMBL/GenBank/DDBJ databases">
        <authorList>
            <person name="Varghese N."/>
            <person name="Submissions S."/>
        </authorList>
    </citation>
    <scope>NUCLEOTIDE SEQUENCE [LARGE SCALE GENOMIC DNA]</scope>
    <source>
        <strain evidence="4 5">CIP 109853</strain>
    </source>
</reference>
<keyword evidence="5" id="KW-1185">Reference proteome</keyword>
<dbReference type="InterPro" id="IPR013046">
    <property type="entry name" value="GpV/Gp45"/>
</dbReference>
<keyword evidence="1" id="KW-0175">Coiled coil</keyword>
<dbReference type="RefSeq" id="WP_069521923.1">
    <property type="nucleotide sequence ID" value="NZ_FOFP01000028.1"/>
</dbReference>
<dbReference type="NCBIfam" id="TIGR01644">
    <property type="entry name" value="phage_P2_V"/>
    <property type="match status" value="1"/>
</dbReference>
<accession>A0ABY1BQY0</accession>
<feature type="domain" description="Gp5/Type VI secretion system Vgr protein OB-fold" evidence="3">
    <location>
        <begin position="36"/>
        <end position="90"/>
    </location>
</feature>
<sequence length="203" mass="21607">MFDAILRMQLGPIVERLAELETEIEDLRRRGENHNRIGTVVAVNPGGRRCQVSHGELRTPWIKYFSPAAGEVNETRHPSVGEQCLLINYGAGDGSAQSVALCGIESASFPGVSDSAELHRRTYPDGTESSYEHAAHAFNWKNGPLSVKADRAGVEVMLGGVGFKVTAAGFSHIGGAVDHDGKNIGKDHKHKNSGGPSIGGEPA</sequence>
<dbReference type="InterPro" id="IPR006531">
    <property type="entry name" value="Gp5/Vgr_OB"/>
</dbReference>
<comment type="caution">
    <text evidence="4">The sequence shown here is derived from an EMBL/GenBank/DDBJ whole genome shotgun (WGS) entry which is preliminary data.</text>
</comment>
<name>A0ABY1BQY0_9PSED</name>
<feature type="region of interest" description="Disordered" evidence="2">
    <location>
        <begin position="179"/>
        <end position="203"/>
    </location>
</feature>
<dbReference type="EMBL" id="FOFP01000028">
    <property type="protein sequence ID" value="SER41135.1"/>
    <property type="molecule type" value="Genomic_DNA"/>
</dbReference>
<organism evidence="4 5">
    <name type="scientific">Pseudomonas cuatrocienegasensis</name>
    <dbReference type="NCBI Taxonomy" id="543360"/>
    <lineage>
        <taxon>Bacteria</taxon>
        <taxon>Pseudomonadati</taxon>
        <taxon>Pseudomonadota</taxon>
        <taxon>Gammaproteobacteria</taxon>
        <taxon>Pseudomonadales</taxon>
        <taxon>Pseudomonadaceae</taxon>
        <taxon>Pseudomonas</taxon>
    </lineage>
</organism>
<gene>
    <name evidence="4" type="ORF">SAMN05216600_12825</name>
</gene>
<evidence type="ECO:0000259" key="3">
    <source>
        <dbReference type="Pfam" id="PF04717"/>
    </source>
</evidence>
<evidence type="ECO:0000256" key="1">
    <source>
        <dbReference type="SAM" id="Coils"/>
    </source>
</evidence>
<dbReference type="InterPro" id="IPR037026">
    <property type="entry name" value="Vgr_OB-fold_dom_sf"/>
</dbReference>
<dbReference type="Gene3D" id="2.40.50.230">
    <property type="entry name" value="Gp5 N-terminal domain"/>
    <property type="match status" value="1"/>
</dbReference>
<dbReference type="Pfam" id="PF04717">
    <property type="entry name" value="Phage_base_V"/>
    <property type="match status" value="1"/>
</dbReference>
<proteinExistence type="predicted"/>
<evidence type="ECO:0000313" key="5">
    <source>
        <dbReference type="Proteomes" id="UP000198512"/>
    </source>
</evidence>